<dbReference type="KEGG" id="cfi:Celf_2665"/>
<dbReference type="HOGENOM" id="CLU_058421_1_2_11"/>
<protein>
    <submittedName>
        <fullName evidence="1">DoxX family protein</fullName>
    </submittedName>
</protein>
<dbReference type="Proteomes" id="UP000008460">
    <property type="component" value="Chromosome"/>
</dbReference>
<dbReference type="eggNOG" id="COG2259">
    <property type="taxonomic scope" value="Bacteria"/>
</dbReference>
<accession>F4H6M8</accession>
<name>F4H6M8_CELFA</name>
<evidence type="ECO:0000313" key="2">
    <source>
        <dbReference type="Proteomes" id="UP000008460"/>
    </source>
</evidence>
<sequence>MLLRRIARPLLATWFVTEGLDVVRHPASHAAEARAALDAAGTRLPASVRGRGATRGVLGFDVTEKQLRTAVQAHGAALATAGVLLAVGKAPRTAALALAALTAPLVVVNLPDRSRDVDASARTHRRARLVRALSSLGGALLAAADHEGRPGLSWRVQQARARHAAHD</sequence>
<keyword evidence="2" id="KW-1185">Reference proteome</keyword>
<organism evidence="1 2">
    <name type="scientific">Cellulomonas fimi (strain ATCC 484 / DSM 20113 / JCM 1341 / CCUG 24087 / LMG 16345 / NBRC 15513 / NCIMB 8980 / NCTC 7547 / NRS-133)</name>
    <dbReference type="NCBI Taxonomy" id="590998"/>
    <lineage>
        <taxon>Bacteria</taxon>
        <taxon>Bacillati</taxon>
        <taxon>Actinomycetota</taxon>
        <taxon>Actinomycetes</taxon>
        <taxon>Micrococcales</taxon>
        <taxon>Cellulomonadaceae</taxon>
        <taxon>Cellulomonas</taxon>
    </lineage>
</organism>
<dbReference type="RefSeq" id="WP_013771815.1">
    <property type="nucleotide sequence ID" value="NC_015514.1"/>
</dbReference>
<dbReference type="STRING" id="590998.Celf_2665"/>
<dbReference type="AlphaFoldDB" id="F4H6M8"/>
<proteinExistence type="predicted"/>
<dbReference type="EMBL" id="CP002666">
    <property type="protein sequence ID" value="AEE46789.1"/>
    <property type="molecule type" value="Genomic_DNA"/>
</dbReference>
<evidence type="ECO:0000313" key="1">
    <source>
        <dbReference type="EMBL" id="AEE46789.1"/>
    </source>
</evidence>
<reference evidence="1 2" key="1">
    <citation type="submission" date="2011-04" db="EMBL/GenBank/DDBJ databases">
        <title>Complete sequence of Cellulomonas fimi ATCC 484.</title>
        <authorList>
            <consortium name="US DOE Joint Genome Institute"/>
            <person name="Lucas S."/>
            <person name="Han J."/>
            <person name="Lapidus A."/>
            <person name="Cheng J.-F."/>
            <person name="Goodwin L."/>
            <person name="Pitluck S."/>
            <person name="Peters L."/>
            <person name="Chertkov O."/>
            <person name="Detter J.C."/>
            <person name="Han C."/>
            <person name="Tapia R."/>
            <person name="Land M."/>
            <person name="Hauser L."/>
            <person name="Kyrpides N."/>
            <person name="Ivanova N."/>
            <person name="Ovchinnikova G."/>
            <person name="Pagani I."/>
            <person name="Mead D."/>
            <person name="Brumm P."/>
            <person name="Woyke T."/>
        </authorList>
    </citation>
    <scope>NUCLEOTIDE SEQUENCE [LARGE SCALE GENOMIC DNA]</scope>
    <source>
        <strain evidence="2">ATCC 484 / DSM 20113 / JCM 1341 / NBRC 15513 / NCIMB 8980 / NCTC 7547</strain>
    </source>
</reference>
<gene>
    <name evidence="1" type="ordered locus">Celf_2665</name>
</gene>